<evidence type="ECO:0000256" key="5">
    <source>
        <dbReference type="ARBA" id="ARBA00022729"/>
    </source>
</evidence>
<evidence type="ECO:0000256" key="7">
    <source>
        <dbReference type="ARBA" id="ARBA00023237"/>
    </source>
</evidence>
<dbReference type="NCBIfam" id="TIGR01376">
    <property type="entry name" value="POMP_repeat"/>
    <property type="match status" value="1"/>
</dbReference>
<keyword evidence="6" id="KW-0472">Membrane</keyword>
<dbReference type="InterPro" id="IPR011050">
    <property type="entry name" value="Pectin_lyase_fold/virulence"/>
</dbReference>
<evidence type="ECO:0000256" key="1">
    <source>
        <dbReference type="ARBA" id="ARBA00004196"/>
    </source>
</evidence>
<keyword evidence="4" id="KW-0964">Secreted</keyword>
<feature type="signal peptide" evidence="8">
    <location>
        <begin position="1"/>
        <end position="28"/>
    </location>
</feature>
<name>A0A388LTF7_CHABU</name>
<dbReference type="Proteomes" id="UP000265515">
    <property type="component" value="Unassembled WGS sequence"/>
</dbReference>
<evidence type="ECO:0000313" key="9">
    <source>
        <dbReference type="EMBL" id="GBG85618.1"/>
    </source>
</evidence>
<keyword evidence="5 8" id="KW-0732">Signal</keyword>
<feature type="chain" id="PRO_5017369326" description="Right handed beta helix domain-containing protein" evidence="8">
    <location>
        <begin position="29"/>
        <end position="355"/>
    </location>
</feature>
<evidence type="ECO:0000256" key="3">
    <source>
        <dbReference type="ARBA" id="ARBA00004613"/>
    </source>
</evidence>
<evidence type="ECO:0000256" key="8">
    <source>
        <dbReference type="SAM" id="SignalP"/>
    </source>
</evidence>
<dbReference type="OrthoDB" id="2013794at2759"/>
<dbReference type="SUPFAM" id="SSF51126">
    <property type="entry name" value="Pectin lyase-like"/>
    <property type="match status" value="1"/>
</dbReference>
<evidence type="ECO:0000256" key="4">
    <source>
        <dbReference type="ARBA" id="ARBA00022525"/>
    </source>
</evidence>
<sequence length="355" mass="36722">MASGGVGSEAQGLALSAVLRLAVVAALALGYGGQTATATAESQLAEAINSTATAKKSPVLVTITEDIVLSKALPLILGPVHIKGACPGRKCVVDGGGKFGIFQAYALPPRCAVTIENLSLINAKKGAVYSTCDLRVINVHFKRNNGQSALSLGLGAAFWHVEDCLFETNSASGSGGGIFVSSFGQGRIVRTTFKSNKAGEDGGAVRIFTHGNSAGYVFDRVIFDSNTAGKRGGAVFVSGTIDAPVKVLVSRSRFLNNVAAGGAGGALALTVGTDARICDTSVAGGGNRAKGDQGNDVALLNGNYHPLMLVYFCPAKPDNLSLYVTPALNPPIVRYNSQVCTLRNVQRQYYYSTSL</sequence>
<accession>A0A388LTF7</accession>
<dbReference type="Gramene" id="GBG85618">
    <property type="protein sequence ID" value="GBG85618"/>
    <property type="gene ID" value="CBR_g40346"/>
</dbReference>
<comment type="caution">
    <text evidence="9">The sequence shown here is derived from an EMBL/GenBank/DDBJ whole genome shotgun (WGS) entry which is preliminary data.</text>
</comment>
<keyword evidence="10" id="KW-1185">Reference proteome</keyword>
<keyword evidence="7" id="KW-0998">Cell outer membrane</keyword>
<dbReference type="EMBL" id="BFEA01000526">
    <property type="protein sequence ID" value="GBG85618.1"/>
    <property type="molecule type" value="Genomic_DNA"/>
</dbReference>
<dbReference type="AlphaFoldDB" id="A0A388LTF7"/>
<evidence type="ECO:0008006" key="11">
    <source>
        <dbReference type="Google" id="ProtNLM"/>
    </source>
</evidence>
<organism evidence="9 10">
    <name type="scientific">Chara braunii</name>
    <name type="common">Braun's stonewort</name>
    <dbReference type="NCBI Taxonomy" id="69332"/>
    <lineage>
        <taxon>Eukaryota</taxon>
        <taxon>Viridiplantae</taxon>
        <taxon>Streptophyta</taxon>
        <taxon>Charophyceae</taxon>
        <taxon>Charales</taxon>
        <taxon>Characeae</taxon>
        <taxon>Chara</taxon>
    </lineage>
</organism>
<evidence type="ECO:0000256" key="6">
    <source>
        <dbReference type="ARBA" id="ARBA00023136"/>
    </source>
</evidence>
<dbReference type="Pfam" id="PF02415">
    <property type="entry name" value="Chlam_PMP"/>
    <property type="match status" value="2"/>
</dbReference>
<protein>
    <recommendedName>
        <fullName evidence="11">Right handed beta helix domain-containing protein</fullName>
    </recommendedName>
</protein>
<dbReference type="InterPro" id="IPR003368">
    <property type="entry name" value="POMP_repeat"/>
</dbReference>
<dbReference type="GO" id="GO:0005576">
    <property type="term" value="C:extracellular region"/>
    <property type="evidence" value="ECO:0007669"/>
    <property type="project" value="UniProtKB-SubCell"/>
</dbReference>
<evidence type="ECO:0000256" key="2">
    <source>
        <dbReference type="ARBA" id="ARBA00004442"/>
    </source>
</evidence>
<evidence type="ECO:0000313" key="10">
    <source>
        <dbReference type="Proteomes" id="UP000265515"/>
    </source>
</evidence>
<gene>
    <name evidence="9" type="ORF">CBR_g40346</name>
</gene>
<reference evidence="9 10" key="1">
    <citation type="journal article" date="2018" name="Cell">
        <title>The Chara Genome: Secondary Complexity and Implications for Plant Terrestrialization.</title>
        <authorList>
            <person name="Nishiyama T."/>
            <person name="Sakayama H."/>
            <person name="Vries J.D."/>
            <person name="Buschmann H."/>
            <person name="Saint-Marcoux D."/>
            <person name="Ullrich K.K."/>
            <person name="Haas F.B."/>
            <person name="Vanderstraeten L."/>
            <person name="Becker D."/>
            <person name="Lang D."/>
            <person name="Vosolsobe S."/>
            <person name="Rombauts S."/>
            <person name="Wilhelmsson P.K.I."/>
            <person name="Janitza P."/>
            <person name="Kern R."/>
            <person name="Heyl A."/>
            <person name="Rumpler F."/>
            <person name="Villalobos L.I.A.C."/>
            <person name="Clay J.M."/>
            <person name="Skokan R."/>
            <person name="Toyoda A."/>
            <person name="Suzuki Y."/>
            <person name="Kagoshima H."/>
            <person name="Schijlen E."/>
            <person name="Tajeshwar N."/>
            <person name="Catarino B."/>
            <person name="Hetherington A.J."/>
            <person name="Saltykova A."/>
            <person name="Bonnot C."/>
            <person name="Breuninger H."/>
            <person name="Symeonidi A."/>
            <person name="Radhakrishnan G.V."/>
            <person name="Van Nieuwerburgh F."/>
            <person name="Deforce D."/>
            <person name="Chang C."/>
            <person name="Karol K.G."/>
            <person name="Hedrich R."/>
            <person name="Ulvskov P."/>
            <person name="Glockner G."/>
            <person name="Delwiche C.F."/>
            <person name="Petrasek J."/>
            <person name="Van de Peer Y."/>
            <person name="Friml J."/>
            <person name="Beilby M."/>
            <person name="Dolan L."/>
            <person name="Kohara Y."/>
            <person name="Sugano S."/>
            <person name="Fujiyama A."/>
            <person name="Delaux P.-M."/>
            <person name="Quint M."/>
            <person name="TheiBen G."/>
            <person name="Hagemann M."/>
            <person name="Harholt J."/>
            <person name="Dunand C."/>
            <person name="Zachgo S."/>
            <person name="Langdale J."/>
            <person name="Maumus F."/>
            <person name="Straeten D.V.D."/>
            <person name="Gould S.B."/>
            <person name="Rensing S.A."/>
        </authorList>
    </citation>
    <scope>NUCLEOTIDE SEQUENCE [LARGE SCALE GENOMIC DNA]</scope>
    <source>
        <strain evidence="9 10">S276</strain>
    </source>
</reference>
<proteinExistence type="predicted"/>
<comment type="subcellular location">
    <subcellularLocation>
        <location evidence="1">Cell envelope</location>
    </subcellularLocation>
    <subcellularLocation>
        <location evidence="2">Cell outer membrane</location>
    </subcellularLocation>
    <subcellularLocation>
        <location evidence="3">Secreted</location>
    </subcellularLocation>
</comment>